<dbReference type="InterPro" id="IPR050767">
    <property type="entry name" value="Sel1_AlgK"/>
</dbReference>
<dbReference type="EMBL" id="LYBM01000040">
    <property type="protein sequence ID" value="ODA31173.1"/>
    <property type="molecule type" value="Genomic_DNA"/>
</dbReference>
<proteinExistence type="predicted"/>
<accession>A0A1C3ED67</accession>
<feature type="chain" id="PRO_5008673020" evidence="1">
    <location>
        <begin position="21"/>
        <end position="205"/>
    </location>
</feature>
<dbReference type="InterPro" id="IPR011990">
    <property type="entry name" value="TPR-like_helical_dom_sf"/>
</dbReference>
<keyword evidence="2" id="KW-0966">Cell projection</keyword>
<name>A0A1C3ED67_9GAMM</name>
<feature type="signal peptide" evidence="1">
    <location>
        <begin position="1"/>
        <end position="20"/>
    </location>
</feature>
<dbReference type="SUPFAM" id="SSF81901">
    <property type="entry name" value="HCP-like"/>
    <property type="match status" value="1"/>
</dbReference>
<evidence type="ECO:0000256" key="1">
    <source>
        <dbReference type="SAM" id="SignalP"/>
    </source>
</evidence>
<dbReference type="Gene3D" id="1.25.40.10">
    <property type="entry name" value="Tetratricopeptide repeat domain"/>
    <property type="match status" value="1"/>
</dbReference>
<dbReference type="SMART" id="SM00671">
    <property type="entry name" value="SEL1"/>
    <property type="match status" value="3"/>
</dbReference>
<reference evidence="2 3" key="1">
    <citation type="submission" date="2016-05" db="EMBL/GenBank/DDBJ databases">
        <title>Genomic Taxonomy of the Vibrionaceae.</title>
        <authorList>
            <person name="Gomez-Gil B."/>
            <person name="Enciso-Ibarra J."/>
        </authorList>
    </citation>
    <scope>NUCLEOTIDE SEQUENCE [LARGE SCALE GENOMIC DNA]</scope>
    <source>
        <strain evidence="2 3">CAIM 1920</strain>
    </source>
</reference>
<organism evidence="2 3">
    <name type="scientific">Veronia pacifica</name>
    <dbReference type="NCBI Taxonomy" id="1080227"/>
    <lineage>
        <taxon>Bacteria</taxon>
        <taxon>Pseudomonadati</taxon>
        <taxon>Pseudomonadota</taxon>
        <taxon>Gammaproteobacteria</taxon>
        <taxon>Vibrionales</taxon>
        <taxon>Vibrionaceae</taxon>
        <taxon>Veronia</taxon>
    </lineage>
</organism>
<dbReference type="Pfam" id="PF08238">
    <property type="entry name" value="Sel1"/>
    <property type="match status" value="3"/>
</dbReference>
<sequence>MTTRFLFLLTVYFPVGAVSADIGPALPVYTESDLMKMFETNTHLKKVKADDCQLLQDIIARATKIDLPAYQFLYGDMMAWGVCVDRDVESGIVYMKKAAKQGLPAALEQLGRYYSKGTLVQRDEERAVRYFKEAASLGFVKAKLNLAELLLNDHGSPLDYEDAYRWLSQTATADKATHRKVAELMKGLENRMPRNIIERAKSASY</sequence>
<dbReference type="AlphaFoldDB" id="A0A1C3ED67"/>
<evidence type="ECO:0000313" key="3">
    <source>
        <dbReference type="Proteomes" id="UP000094936"/>
    </source>
</evidence>
<keyword evidence="3" id="KW-1185">Reference proteome</keyword>
<keyword evidence="2" id="KW-0969">Cilium</keyword>
<dbReference type="PANTHER" id="PTHR11102">
    <property type="entry name" value="SEL-1-LIKE PROTEIN"/>
    <property type="match status" value="1"/>
</dbReference>
<dbReference type="STRING" id="1080227.A8L45_18070"/>
<keyword evidence="1" id="KW-0732">Signal</keyword>
<dbReference type="Proteomes" id="UP000094936">
    <property type="component" value="Unassembled WGS sequence"/>
</dbReference>
<comment type="caution">
    <text evidence="2">The sequence shown here is derived from an EMBL/GenBank/DDBJ whole genome shotgun (WGS) entry which is preliminary data.</text>
</comment>
<keyword evidence="2" id="KW-0282">Flagellum</keyword>
<gene>
    <name evidence="2" type="ORF">A8L45_18070</name>
</gene>
<evidence type="ECO:0000313" key="2">
    <source>
        <dbReference type="EMBL" id="ODA31173.1"/>
    </source>
</evidence>
<dbReference type="InterPro" id="IPR006597">
    <property type="entry name" value="Sel1-like"/>
</dbReference>
<protein>
    <submittedName>
        <fullName evidence="2">Flagellar protein MotX</fullName>
    </submittedName>
</protein>
<dbReference type="PANTHER" id="PTHR11102:SF160">
    <property type="entry name" value="ERAD-ASSOCIATED E3 UBIQUITIN-PROTEIN LIGASE COMPONENT HRD3"/>
    <property type="match status" value="1"/>
</dbReference>